<dbReference type="InterPro" id="IPR012337">
    <property type="entry name" value="RNaseH-like_sf"/>
</dbReference>
<dbReference type="InterPro" id="IPR036397">
    <property type="entry name" value="RNaseH_sf"/>
</dbReference>
<dbReference type="InterPro" id="IPR013103">
    <property type="entry name" value="RVT_2"/>
</dbReference>
<keyword evidence="2" id="KW-0378">Hydrolase</keyword>
<sequence length="844" mass="94186">MRCELKAIGAAGVVKSRLVVRDGVVDFVVLVDHELETGMWTARLTSGGGDTIEGYGLQYLKMDADDGDLWVWFGLLVAEASSQPRTKGNGGFYDGFVCVGQLLFLLLLAPNQNAIAPIENSRSPYYLNNGDHPGIRIVPDPLTGDNYQSWNRSMTTALSAKNKLGFVNGTILQPNDESDPIFSDWQRILLEYQHYDYVHSFVMGLNDSFVAVRGQILLMESLPGINEVFSLVQNHETHKGARILPLPIGLPTVDNTALISRMNNEVNAFPYSNIASHALLSRFDNRFDNNKQYQYQYPRKDKPICSHYGFKGHVMENATNSMVTHLVSKRKAKALQWLIKCQALVLHFLRPLMVSPSPSPHQAATLVIVTQPTSHSHTIPNMAGMSQQHSCVETPQQNSVVERKHQHILTVARALYFQSSVPITYWGDCILTVVYLINRLPSPILSNKSPYEILLQKVPCYSHLKSFGCLCYAATLSSHRTKFDPRARACVLLGYPPGMKAYKLLDLHTHQFFFSRDVVFHERIFPFKSLHFSSDVSSTVAPPSDSFTEEDYVPAVLDQSLSSSPIPLNSYCPLRKSTRSSRPLSYLQDYHCQLALATAPIPSSCAPAAPIASEPSTFAQANHFSHWREAMHNELTALADNNTWIVTDLPLGKHPIGTRGSFFIALLVYVDDTLIASNDIASVTLLKQALDAEFKLKDLGNLKYFLGLEVAKNSTRISFCQRKYALDILSDSGMLGSKPVHTPMGQMQNSVPWMEFLLMIHLVIGAHRILRYIKGTPGQGLFFSSSSSLHLKAFSDSDWAGCLDTRRLIILKQPYSSVIVKQHFILLPIMSIMKELSILNLIAI</sequence>
<proteinExistence type="predicted"/>
<evidence type="ECO:0000259" key="4">
    <source>
        <dbReference type="Pfam" id="PF14244"/>
    </source>
</evidence>
<dbReference type="InterPro" id="IPR057670">
    <property type="entry name" value="SH3_retrovirus"/>
</dbReference>
<gene>
    <name evidence="6" type="ORF">FSB_LOCUS41960</name>
</gene>
<evidence type="ECO:0000313" key="6">
    <source>
        <dbReference type="EMBL" id="SPD14078.1"/>
    </source>
</evidence>
<dbReference type="Pfam" id="PF14244">
    <property type="entry name" value="Retrotran_gag_3"/>
    <property type="match status" value="1"/>
</dbReference>
<dbReference type="AlphaFoldDB" id="A0A2N9HQ14"/>
<dbReference type="Gene3D" id="3.30.420.10">
    <property type="entry name" value="Ribonuclease H-like superfamily/Ribonuclease H"/>
    <property type="match status" value="1"/>
</dbReference>
<dbReference type="PANTHER" id="PTHR42648:SF31">
    <property type="entry name" value="RNA-DIRECTED DNA POLYMERASE"/>
    <property type="match status" value="1"/>
</dbReference>
<evidence type="ECO:0000256" key="1">
    <source>
        <dbReference type="ARBA" id="ARBA00022723"/>
    </source>
</evidence>
<dbReference type="Pfam" id="PF25597">
    <property type="entry name" value="SH3_retrovirus"/>
    <property type="match status" value="1"/>
</dbReference>
<keyword evidence="1" id="KW-0479">Metal-binding</keyword>
<name>A0A2N9HQ14_FAGSY</name>
<evidence type="ECO:0000259" key="3">
    <source>
        <dbReference type="Pfam" id="PF07727"/>
    </source>
</evidence>
<reference evidence="6" key="1">
    <citation type="submission" date="2018-02" db="EMBL/GenBank/DDBJ databases">
        <authorList>
            <person name="Cohen D.B."/>
            <person name="Kent A.D."/>
        </authorList>
    </citation>
    <scope>NUCLEOTIDE SEQUENCE</scope>
</reference>
<feature type="domain" description="Retrotransposon Copia-like N-terminal" evidence="4">
    <location>
        <begin position="131"/>
        <end position="175"/>
    </location>
</feature>
<feature type="domain" description="Retroviral polymerase SH3-like" evidence="5">
    <location>
        <begin position="469"/>
        <end position="529"/>
    </location>
</feature>
<evidence type="ECO:0000259" key="5">
    <source>
        <dbReference type="Pfam" id="PF25597"/>
    </source>
</evidence>
<protein>
    <recommendedName>
        <fullName evidence="7">Reverse transcriptase Ty1/copia-type domain-containing protein</fullName>
    </recommendedName>
</protein>
<feature type="domain" description="Reverse transcriptase Ty1/copia-type" evidence="3">
    <location>
        <begin position="664"/>
        <end position="744"/>
    </location>
</feature>
<dbReference type="GO" id="GO:0046872">
    <property type="term" value="F:metal ion binding"/>
    <property type="evidence" value="ECO:0007669"/>
    <property type="project" value="UniProtKB-KW"/>
</dbReference>
<accession>A0A2N9HQ14</accession>
<dbReference type="GO" id="GO:0016787">
    <property type="term" value="F:hydrolase activity"/>
    <property type="evidence" value="ECO:0007669"/>
    <property type="project" value="UniProtKB-KW"/>
</dbReference>
<dbReference type="InterPro" id="IPR039537">
    <property type="entry name" value="Retrotran_Ty1/copia-like"/>
</dbReference>
<organism evidence="6">
    <name type="scientific">Fagus sylvatica</name>
    <name type="common">Beechnut</name>
    <dbReference type="NCBI Taxonomy" id="28930"/>
    <lineage>
        <taxon>Eukaryota</taxon>
        <taxon>Viridiplantae</taxon>
        <taxon>Streptophyta</taxon>
        <taxon>Embryophyta</taxon>
        <taxon>Tracheophyta</taxon>
        <taxon>Spermatophyta</taxon>
        <taxon>Magnoliopsida</taxon>
        <taxon>eudicotyledons</taxon>
        <taxon>Gunneridae</taxon>
        <taxon>Pentapetalae</taxon>
        <taxon>rosids</taxon>
        <taxon>fabids</taxon>
        <taxon>Fagales</taxon>
        <taxon>Fagaceae</taxon>
        <taxon>Fagus</taxon>
    </lineage>
</organism>
<dbReference type="GO" id="GO:0003676">
    <property type="term" value="F:nucleic acid binding"/>
    <property type="evidence" value="ECO:0007669"/>
    <property type="project" value="InterPro"/>
</dbReference>
<evidence type="ECO:0008006" key="7">
    <source>
        <dbReference type="Google" id="ProtNLM"/>
    </source>
</evidence>
<evidence type="ECO:0000256" key="2">
    <source>
        <dbReference type="ARBA" id="ARBA00022801"/>
    </source>
</evidence>
<dbReference type="Pfam" id="PF07727">
    <property type="entry name" value="RVT_2"/>
    <property type="match status" value="1"/>
</dbReference>
<dbReference type="PANTHER" id="PTHR42648">
    <property type="entry name" value="TRANSPOSASE, PUTATIVE-RELATED"/>
    <property type="match status" value="1"/>
</dbReference>
<dbReference type="SUPFAM" id="SSF53098">
    <property type="entry name" value="Ribonuclease H-like"/>
    <property type="match status" value="1"/>
</dbReference>
<dbReference type="InterPro" id="IPR029472">
    <property type="entry name" value="Copia-like_N"/>
</dbReference>
<dbReference type="EMBL" id="OIVN01003875">
    <property type="protein sequence ID" value="SPD14078.1"/>
    <property type="molecule type" value="Genomic_DNA"/>
</dbReference>